<evidence type="ECO:0000256" key="7">
    <source>
        <dbReference type="ARBA" id="ARBA00023239"/>
    </source>
</evidence>
<evidence type="ECO:0000256" key="9">
    <source>
        <dbReference type="ARBA" id="ARBA00023277"/>
    </source>
</evidence>
<dbReference type="PANTHER" id="PTHR12128:SF21">
    <property type="entry name" value="N-ACETYLNEURAMINATE LYASE"/>
    <property type="match status" value="1"/>
</dbReference>
<gene>
    <name evidence="14" type="primary">npl-a_1</name>
    <name evidence="14" type="ORF">Bhyg_11618</name>
</gene>
<evidence type="ECO:0000256" key="6">
    <source>
        <dbReference type="ARBA" id="ARBA00022490"/>
    </source>
</evidence>
<dbReference type="PIRSF" id="PIRSF001365">
    <property type="entry name" value="DHDPS"/>
    <property type="match status" value="1"/>
</dbReference>
<comment type="catalytic activity">
    <reaction evidence="10">
        <text>aceneuramate = aldehydo-N-acetyl-D-mannosamine + pyruvate</text>
        <dbReference type="Rhea" id="RHEA:23296"/>
        <dbReference type="ChEBI" id="CHEBI:15361"/>
        <dbReference type="ChEBI" id="CHEBI:17122"/>
        <dbReference type="ChEBI" id="CHEBI:173083"/>
        <dbReference type="EC" id="4.1.3.3"/>
    </reaction>
</comment>
<comment type="pathway">
    <text evidence="2">Amino-sugar metabolism; N-acetylneuraminate degradation.</text>
</comment>
<comment type="caution">
    <text evidence="14">The sequence shown here is derived from an EMBL/GenBank/DDBJ whole genome shotgun (WGS) entry which is preliminary data.</text>
</comment>
<keyword evidence="7 11" id="KW-0456">Lyase</keyword>
<evidence type="ECO:0000256" key="8">
    <source>
        <dbReference type="ARBA" id="ARBA00023270"/>
    </source>
</evidence>
<keyword evidence="9" id="KW-0119">Carbohydrate metabolism</keyword>
<evidence type="ECO:0000313" key="14">
    <source>
        <dbReference type="EMBL" id="KAJ6638880.1"/>
    </source>
</evidence>
<dbReference type="Pfam" id="PF00701">
    <property type="entry name" value="DHDPS"/>
    <property type="match status" value="1"/>
</dbReference>
<feature type="active site" description="Schiff-base intermediate with substrate" evidence="12">
    <location>
        <position position="175"/>
    </location>
</feature>
<comment type="subcellular location">
    <subcellularLocation>
        <location evidence="1">Cytoplasm</location>
    </subcellularLocation>
</comment>
<name>A0A9Q0RYJ1_9DIPT</name>
<evidence type="ECO:0000313" key="15">
    <source>
        <dbReference type="Proteomes" id="UP001151699"/>
    </source>
</evidence>
<evidence type="ECO:0000256" key="1">
    <source>
        <dbReference type="ARBA" id="ARBA00004496"/>
    </source>
</evidence>
<organism evidence="14 15">
    <name type="scientific">Pseudolycoriella hygida</name>
    <dbReference type="NCBI Taxonomy" id="35572"/>
    <lineage>
        <taxon>Eukaryota</taxon>
        <taxon>Metazoa</taxon>
        <taxon>Ecdysozoa</taxon>
        <taxon>Arthropoda</taxon>
        <taxon>Hexapoda</taxon>
        <taxon>Insecta</taxon>
        <taxon>Pterygota</taxon>
        <taxon>Neoptera</taxon>
        <taxon>Endopterygota</taxon>
        <taxon>Diptera</taxon>
        <taxon>Nematocera</taxon>
        <taxon>Sciaroidea</taxon>
        <taxon>Sciaridae</taxon>
        <taxon>Pseudolycoriella</taxon>
    </lineage>
</organism>
<dbReference type="GO" id="GO:0005737">
    <property type="term" value="C:cytoplasm"/>
    <property type="evidence" value="ECO:0007669"/>
    <property type="project" value="UniProtKB-SubCell"/>
</dbReference>
<dbReference type="AlphaFoldDB" id="A0A9Q0RYJ1"/>
<evidence type="ECO:0000256" key="13">
    <source>
        <dbReference type="PIRSR" id="PIRSR001365-2"/>
    </source>
</evidence>
<evidence type="ECO:0000256" key="2">
    <source>
        <dbReference type="ARBA" id="ARBA00004878"/>
    </source>
</evidence>
<keyword evidence="8" id="KW-0704">Schiff base</keyword>
<comment type="similarity">
    <text evidence="3">Belongs to the DapA family. NanA subfamily.</text>
</comment>
<dbReference type="GO" id="GO:0008747">
    <property type="term" value="F:N-acetylneuraminate lyase activity"/>
    <property type="evidence" value="ECO:0007669"/>
    <property type="project" value="UniProtKB-EC"/>
</dbReference>
<feature type="active site" description="Proton donor/acceptor" evidence="12">
    <location>
        <position position="145"/>
    </location>
</feature>
<accession>A0A9Q0RYJ1</accession>
<dbReference type="EMBL" id="WJQU01000003">
    <property type="protein sequence ID" value="KAJ6638880.1"/>
    <property type="molecule type" value="Genomic_DNA"/>
</dbReference>
<dbReference type="Proteomes" id="UP001151699">
    <property type="component" value="Chromosome X"/>
</dbReference>
<evidence type="ECO:0000256" key="3">
    <source>
        <dbReference type="ARBA" id="ARBA00006324"/>
    </source>
</evidence>
<reference evidence="14" key="1">
    <citation type="submission" date="2022-07" db="EMBL/GenBank/DDBJ databases">
        <authorList>
            <person name="Trinca V."/>
            <person name="Uliana J.V.C."/>
            <person name="Torres T.T."/>
            <person name="Ward R.J."/>
            <person name="Monesi N."/>
        </authorList>
    </citation>
    <scope>NUCLEOTIDE SEQUENCE</scope>
    <source>
        <strain evidence="14">HSMRA1968</strain>
        <tissue evidence="14">Whole embryos</tissue>
    </source>
</reference>
<protein>
    <recommendedName>
        <fullName evidence="5">N-acetylneuraminate lyase</fullName>
        <ecNumber evidence="5">4.1.3.3</ecNumber>
    </recommendedName>
</protein>
<evidence type="ECO:0000256" key="11">
    <source>
        <dbReference type="PIRNR" id="PIRNR001365"/>
    </source>
</evidence>
<dbReference type="EC" id="4.1.3.3" evidence="5"/>
<dbReference type="SMART" id="SM01130">
    <property type="entry name" value="DHDPS"/>
    <property type="match status" value="1"/>
</dbReference>
<proteinExistence type="inferred from homology"/>
<dbReference type="InterPro" id="IPR002220">
    <property type="entry name" value="DapA-like"/>
</dbReference>
<comment type="subunit">
    <text evidence="4">Homotetramer.</text>
</comment>
<evidence type="ECO:0000256" key="12">
    <source>
        <dbReference type="PIRSR" id="PIRSR001365-1"/>
    </source>
</evidence>
<dbReference type="PRINTS" id="PR00146">
    <property type="entry name" value="DHPICSNTHASE"/>
</dbReference>
<evidence type="ECO:0000256" key="10">
    <source>
        <dbReference type="ARBA" id="ARBA00044906"/>
    </source>
</evidence>
<evidence type="ECO:0000256" key="5">
    <source>
        <dbReference type="ARBA" id="ARBA00012911"/>
    </source>
</evidence>
<dbReference type="InterPro" id="IPR013785">
    <property type="entry name" value="Aldolase_TIM"/>
</dbReference>
<dbReference type="SUPFAM" id="SSF51569">
    <property type="entry name" value="Aldolase"/>
    <property type="match status" value="1"/>
</dbReference>
<dbReference type="OrthoDB" id="191315at2759"/>
<dbReference type="PANTHER" id="PTHR12128">
    <property type="entry name" value="DIHYDRODIPICOLINATE SYNTHASE"/>
    <property type="match status" value="1"/>
</dbReference>
<keyword evidence="6" id="KW-0963">Cytoplasm</keyword>
<dbReference type="Gene3D" id="3.20.20.70">
    <property type="entry name" value="Aldolase class I"/>
    <property type="match status" value="1"/>
</dbReference>
<evidence type="ECO:0000256" key="4">
    <source>
        <dbReference type="ARBA" id="ARBA00011881"/>
    </source>
</evidence>
<sequence>MTAKVTFNFKGLMAPVFTAFHDDKRKTVNLNQIAPYAEYLKKNGVDGVLVNGTSGEGMSLSVEERKQTAERWQKVANELKITTMIQIGGAPYADVIELAIHAESIKVDSILCLPELYFKPKTEEELVKYLKDISEFCPTTPLLYYHIPWMSGVNLNMPRFLGLAEKEIPNFVGLKYTSGDLEQGTACLKPGRSVFLGADTILCAAVAIGFDSSIMTTLNFCPELSLEIMKHVRENRLQEARQLQEALTKRVQKILENGEWVPAMKLEFNKVHPPTMDSGPVRLVKKL</sequence>
<keyword evidence="15" id="KW-1185">Reference proteome</keyword>
<feature type="binding site" evidence="13">
    <location>
        <position position="214"/>
    </location>
    <ligand>
        <name>pyruvate</name>
        <dbReference type="ChEBI" id="CHEBI:15361"/>
    </ligand>
</feature>